<dbReference type="AlphaFoldDB" id="A0A9N8VM96"/>
<dbReference type="EMBL" id="CAJVPK010000119">
    <property type="protein sequence ID" value="CAG8453233.1"/>
    <property type="molecule type" value="Genomic_DNA"/>
</dbReference>
<gene>
    <name evidence="14" type="ORF">DEBURN_LOCUS2263</name>
</gene>
<feature type="compositionally biased region" description="Polar residues" evidence="11">
    <location>
        <begin position="1"/>
        <end position="16"/>
    </location>
</feature>
<dbReference type="GO" id="GO:0005267">
    <property type="term" value="F:potassium channel activity"/>
    <property type="evidence" value="ECO:0007669"/>
    <property type="project" value="UniProtKB-KW"/>
</dbReference>
<keyword evidence="7 12" id="KW-1133">Transmembrane helix</keyword>
<feature type="transmembrane region" description="Helical" evidence="12">
    <location>
        <begin position="107"/>
        <end position="125"/>
    </location>
</feature>
<dbReference type="OrthoDB" id="297496at2759"/>
<keyword evidence="4 12" id="KW-0812">Transmembrane</keyword>
<evidence type="ECO:0000256" key="2">
    <source>
        <dbReference type="ARBA" id="ARBA00022448"/>
    </source>
</evidence>
<keyword evidence="5" id="KW-0631">Potassium channel</keyword>
<dbReference type="Proteomes" id="UP000789706">
    <property type="component" value="Unassembled WGS sequence"/>
</dbReference>
<evidence type="ECO:0000256" key="9">
    <source>
        <dbReference type="ARBA" id="ARBA00023136"/>
    </source>
</evidence>
<keyword evidence="3" id="KW-0633">Potassium transport</keyword>
<reference evidence="14" key="1">
    <citation type="submission" date="2021-06" db="EMBL/GenBank/DDBJ databases">
        <authorList>
            <person name="Kallberg Y."/>
            <person name="Tangrot J."/>
            <person name="Rosling A."/>
        </authorList>
    </citation>
    <scope>NUCLEOTIDE SEQUENCE</scope>
    <source>
        <strain evidence="14">AZ414A</strain>
    </source>
</reference>
<evidence type="ECO:0000256" key="3">
    <source>
        <dbReference type="ARBA" id="ARBA00022538"/>
    </source>
</evidence>
<feature type="transmembrane region" description="Helical" evidence="12">
    <location>
        <begin position="289"/>
        <end position="308"/>
    </location>
</feature>
<feature type="domain" description="RCK N-terminal" evidence="13">
    <location>
        <begin position="335"/>
        <end position="475"/>
    </location>
</feature>
<evidence type="ECO:0000256" key="7">
    <source>
        <dbReference type="ARBA" id="ARBA00022989"/>
    </source>
</evidence>
<dbReference type="GO" id="GO:0016020">
    <property type="term" value="C:membrane"/>
    <property type="evidence" value="ECO:0007669"/>
    <property type="project" value="UniProtKB-SubCell"/>
</dbReference>
<comment type="caution">
    <text evidence="14">The sequence shown here is derived from an EMBL/GenBank/DDBJ whole genome shotgun (WGS) entry which is preliminary data.</text>
</comment>
<keyword evidence="15" id="KW-1185">Reference proteome</keyword>
<dbReference type="PROSITE" id="PS51201">
    <property type="entry name" value="RCK_N"/>
    <property type="match status" value="1"/>
</dbReference>
<keyword evidence="9 12" id="KW-0472">Membrane</keyword>
<evidence type="ECO:0000313" key="15">
    <source>
        <dbReference type="Proteomes" id="UP000789706"/>
    </source>
</evidence>
<name>A0A9N8VM96_9GLOM</name>
<dbReference type="Gene3D" id="3.40.50.720">
    <property type="entry name" value="NAD(P)-binding Rossmann-like Domain"/>
    <property type="match status" value="2"/>
</dbReference>
<evidence type="ECO:0000256" key="11">
    <source>
        <dbReference type="SAM" id="MobiDB-lite"/>
    </source>
</evidence>
<evidence type="ECO:0000256" key="4">
    <source>
        <dbReference type="ARBA" id="ARBA00022692"/>
    </source>
</evidence>
<keyword evidence="10" id="KW-0407">Ion channel</keyword>
<feature type="transmembrane region" description="Helical" evidence="12">
    <location>
        <begin position="145"/>
        <end position="164"/>
    </location>
</feature>
<keyword evidence="8" id="KW-0406">Ion transport</keyword>
<dbReference type="Pfam" id="PF03493">
    <property type="entry name" value="BK_channel_a"/>
    <property type="match status" value="1"/>
</dbReference>
<dbReference type="InterPro" id="IPR003929">
    <property type="entry name" value="K_chnl_BK_asu"/>
</dbReference>
<evidence type="ECO:0000256" key="10">
    <source>
        <dbReference type="ARBA" id="ARBA00023303"/>
    </source>
</evidence>
<sequence>MNENTPLLASGSNSFGPNDDVYPDRQQRRIFKKPKTYSFVQNLSKRKNNRKINRQQSFVVPINYSAASEQNEVWLKNQKEFIERAVLKPSIKQRIAFKCDTGKRGRIWELFDAILSVTFFMLYIWNTGYVLPDYSPQPFPHSLQTADFVLACLILIQFLPRVWLAKVPYRYAGNYFSILTWISVFPVICAYIQTIYDERMDNTYMGVNNYVFIYPIRFVRAHVAVQVLFIPVKSSLFNFSAIMRKGLKIGTTILFTFLTVAAWIHIISYKQLNIDGNFKYNEYNDKEEINLTLSFYDAFFYTVGAIFLPTHLSELLDLIQQRSKYEHSYKPEKNREHIIVTGNFDASSLFEFLREFFCQDHGMVTMNTHVVILNSDEPDDEISSFLEDPAFVNRVQYVKGSPTFRRSLQKVKADTASAAFLLSSKFSKNNDDEDAAQIMRALALKKFNKKLSLYVQIHLPENVPHFDFLAKDVLCLDEITMGLMAQSLVNPGFASLIVLLTTTITEKIAKRLIHSVKSNRGMNWAIDYIHGAQHEIYAVTFSEAFIGKSFLECSNIIYSHLEAVLFSIGIYDEKMAHYSQSQFQTFLNPQDYIIKGDEIGYVICDNSEIITKMANFNSTTKKWFDSSNFIKKSKSVANLLLTVNKEDEESPRTSSESNRGDEINRTEILNRNIKKAEANCEMPIDSNLQDIKNHILICDHSEVFPENLDIFLMVLREQHSSCHDLPVVILSDSEPSDGRKRLLEKFGAVFFVKGSPLRRKDLYRAKVHLAKKCVILSDASRYERINDGVSDSTSLMIALNVESLAANEECFVLVECIYRETFKMIGESDSVKNNEEEYIQAIMRPSFMSGNVFTPCNLDTMLCQNHEADDKNLSPKIDIQYSERRISSGHMFLVDIPPSFIGKTYHELYYYLIRVHKAIPLGLYRHTIHKESGLNYIYVNPIRDCVIKESDKVYIIAAKTPTFNSEDILEE</sequence>
<keyword evidence="6" id="KW-0630">Potassium</keyword>
<evidence type="ECO:0000256" key="12">
    <source>
        <dbReference type="SAM" id="Phobius"/>
    </source>
</evidence>
<evidence type="ECO:0000256" key="5">
    <source>
        <dbReference type="ARBA" id="ARBA00022826"/>
    </source>
</evidence>
<feature type="transmembrane region" description="Helical" evidence="12">
    <location>
        <begin position="176"/>
        <end position="196"/>
    </location>
</feature>
<dbReference type="InterPro" id="IPR047871">
    <property type="entry name" value="K_chnl_Slo-like"/>
</dbReference>
<dbReference type="PANTHER" id="PTHR10027:SF10">
    <property type="entry name" value="SLOWPOKE 2, ISOFORM D"/>
    <property type="match status" value="1"/>
</dbReference>
<organism evidence="14 15">
    <name type="scientific">Diversispora eburnea</name>
    <dbReference type="NCBI Taxonomy" id="1213867"/>
    <lineage>
        <taxon>Eukaryota</taxon>
        <taxon>Fungi</taxon>
        <taxon>Fungi incertae sedis</taxon>
        <taxon>Mucoromycota</taxon>
        <taxon>Glomeromycotina</taxon>
        <taxon>Glomeromycetes</taxon>
        <taxon>Diversisporales</taxon>
        <taxon>Diversisporaceae</taxon>
        <taxon>Diversispora</taxon>
    </lineage>
</organism>
<protein>
    <submittedName>
        <fullName evidence="14">802_t:CDS:1</fullName>
    </submittedName>
</protein>
<keyword evidence="2" id="KW-0813">Transport</keyword>
<dbReference type="InterPro" id="IPR003148">
    <property type="entry name" value="RCK_N"/>
</dbReference>
<feature type="region of interest" description="Disordered" evidence="11">
    <location>
        <begin position="1"/>
        <end position="23"/>
    </location>
</feature>
<dbReference type="PANTHER" id="PTHR10027">
    <property type="entry name" value="CALCIUM-ACTIVATED POTASSIUM CHANNEL ALPHA CHAIN"/>
    <property type="match status" value="1"/>
</dbReference>
<evidence type="ECO:0000256" key="8">
    <source>
        <dbReference type="ARBA" id="ARBA00023065"/>
    </source>
</evidence>
<proteinExistence type="predicted"/>
<accession>A0A9N8VM96</accession>
<evidence type="ECO:0000256" key="1">
    <source>
        <dbReference type="ARBA" id="ARBA00004141"/>
    </source>
</evidence>
<evidence type="ECO:0000259" key="13">
    <source>
        <dbReference type="PROSITE" id="PS51201"/>
    </source>
</evidence>
<comment type="subcellular location">
    <subcellularLocation>
        <location evidence="1">Membrane</location>
        <topology evidence="1">Multi-pass membrane protein</topology>
    </subcellularLocation>
</comment>
<feature type="transmembrane region" description="Helical" evidence="12">
    <location>
        <begin position="249"/>
        <end position="269"/>
    </location>
</feature>
<evidence type="ECO:0000313" key="14">
    <source>
        <dbReference type="EMBL" id="CAG8453233.1"/>
    </source>
</evidence>
<evidence type="ECO:0000256" key="6">
    <source>
        <dbReference type="ARBA" id="ARBA00022958"/>
    </source>
</evidence>
<dbReference type="Pfam" id="PF22614">
    <property type="entry name" value="Slo-like_RCK"/>
    <property type="match status" value="2"/>
</dbReference>